<proteinExistence type="predicted"/>
<feature type="non-terminal residue" evidence="1">
    <location>
        <position position="76"/>
    </location>
</feature>
<name>X1ULF2_9ZZZZ</name>
<comment type="caution">
    <text evidence="1">The sequence shown here is derived from an EMBL/GenBank/DDBJ whole genome shotgun (WGS) entry which is preliminary data.</text>
</comment>
<sequence>MHKEKTNREIILETLEECSRPIEENEENFDIKNAIKNDSAYRLPMKKMINSYAWANFNKPGKALIPVIGNYQDKHT</sequence>
<reference evidence="1" key="1">
    <citation type="journal article" date="2014" name="Front. Microbiol.">
        <title>High frequency of phylogenetically diverse reductive dehalogenase-homologous genes in deep subseafloor sedimentary metagenomes.</title>
        <authorList>
            <person name="Kawai M."/>
            <person name="Futagami T."/>
            <person name="Toyoda A."/>
            <person name="Takaki Y."/>
            <person name="Nishi S."/>
            <person name="Hori S."/>
            <person name="Arai W."/>
            <person name="Tsubouchi T."/>
            <person name="Morono Y."/>
            <person name="Uchiyama I."/>
            <person name="Ito T."/>
            <person name="Fujiyama A."/>
            <person name="Inagaki F."/>
            <person name="Takami H."/>
        </authorList>
    </citation>
    <scope>NUCLEOTIDE SEQUENCE</scope>
    <source>
        <strain evidence="1">Expedition CK06-06</strain>
    </source>
</reference>
<dbReference type="EMBL" id="BARW01019917">
    <property type="protein sequence ID" value="GAJ00716.1"/>
    <property type="molecule type" value="Genomic_DNA"/>
</dbReference>
<dbReference type="AlphaFoldDB" id="X1ULF2"/>
<accession>X1ULF2</accession>
<evidence type="ECO:0000313" key="1">
    <source>
        <dbReference type="EMBL" id="GAJ00716.1"/>
    </source>
</evidence>
<organism evidence="1">
    <name type="scientific">marine sediment metagenome</name>
    <dbReference type="NCBI Taxonomy" id="412755"/>
    <lineage>
        <taxon>unclassified sequences</taxon>
        <taxon>metagenomes</taxon>
        <taxon>ecological metagenomes</taxon>
    </lineage>
</organism>
<protein>
    <submittedName>
        <fullName evidence="1">Uncharacterized protein</fullName>
    </submittedName>
</protein>
<gene>
    <name evidence="1" type="ORF">S12H4_33746</name>
</gene>